<dbReference type="AlphaFoldDB" id="A0A2N6CW21"/>
<name>A0A2N6CW21_9GAMM</name>
<dbReference type="InterPro" id="IPR000572">
    <property type="entry name" value="OxRdtase_Mopterin-bd_dom"/>
</dbReference>
<feature type="domain" description="Oxidoreductase molybdopterin-binding" evidence="1">
    <location>
        <begin position="27"/>
        <end position="179"/>
    </location>
</feature>
<gene>
    <name evidence="2" type="ORF">C0630_10815</name>
</gene>
<dbReference type="Proteomes" id="UP000235015">
    <property type="component" value="Unassembled WGS sequence"/>
</dbReference>
<dbReference type="Pfam" id="PF00174">
    <property type="entry name" value="Oxidored_molyb"/>
    <property type="match status" value="1"/>
</dbReference>
<dbReference type="SUPFAM" id="SSF56524">
    <property type="entry name" value="Oxidoreductase molybdopterin-binding domain"/>
    <property type="match status" value="1"/>
</dbReference>
<comment type="caution">
    <text evidence="2">The sequence shown here is derived from an EMBL/GenBank/DDBJ whole genome shotgun (WGS) entry which is preliminary data.</text>
</comment>
<dbReference type="EMBL" id="PKUN01000017">
    <property type="protein sequence ID" value="PLX61414.1"/>
    <property type="molecule type" value="Genomic_DNA"/>
</dbReference>
<dbReference type="PANTHER" id="PTHR43032:SF2">
    <property type="entry name" value="BLL0505 PROTEIN"/>
    <property type="match status" value="1"/>
</dbReference>
<dbReference type="RefSeq" id="WP_273439399.1">
    <property type="nucleotide sequence ID" value="NZ_PKUN01000017.1"/>
</dbReference>
<accession>A0A2N6CW21</accession>
<proteinExistence type="predicted"/>
<dbReference type="CDD" id="cd00321">
    <property type="entry name" value="SO_family_Moco"/>
    <property type="match status" value="1"/>
</dbReference>
<protein>
    <submittedName>
        <fullName evidence="2">Sulfide dehydrogenase</fullName>
    </submittedName>
</protein>
<dbReference type="PANTHER" id="PTHR43032">
    <property type="entry name" value="PROTEIN-METHIONINE-SULFOXIDE REDUCTASE"/>
    <property type="match status" value="1"/>
</dbReference>
<dbReference type="Gene3D" id="3.90.420.10">
    <property type="entry name" value="Oxidoreductase, molybdopterin-binding domain"/>
    <property type="match status" value="1"/>
</dbReference>
<reference evidence="2 3" key="1">
    <citation type="submission" date="2017-11" db="EMBL/GenBank/DDBJ databases">
        <title>Genome-resolved metagenomics identifies genetic mobility, metabolic interactions, and unexpected diversity in perchlorate-reducing communities.</title>
        <authorList>
            <person name="Barnum T.P."/>
            <person name="Figueroa I.A."/>
            <person name="Carlstrom C.I."/>
            <person name="Lucas L.N."/>
            <person name="Engelbrektson A.L."/>
            <person name="Coates J.D."/>
        </authorList>
    </citation>
    <scope>NUCLEOTIDE SEQUENCE [LARGE SCALE GENOMIC DNA]</scope>
    <source>
        <strain evidence="2">BM301</strain>
    </source>
</reference>
<organism evidence="2 3">
    <name type="scientific">Sedimenticola selenatireducens</name>
    <dbReference type="NCBI Taxonomy" id="191960"/>
    <lineage>
        <taxon>Bacteria</taxon>
        <taxon>Pseudomonadati</taxon>
        <taxon>Pseudomonadota</taxon>
        <taxon>Gammaproteobacteria</taxon>
        <taxon>Chromatiales</taxon>
        <taxon>Sedimenticolaceae</taxon>
        <taxon>Sedimenticola</taxon>
    </lineage>
</organism>
<dbReference type="InterPro" id="IPR036374">
    <property type="entry name" value="OxRdtase_Mopterin-bd_sf"/>
</dbReference>
<sequence length="215" mass="24994">MNDLIIMKTPRIEKKPSSLRYYQDGPPVRVEPKEWKLCLSLIRCEKSFYLTLDDIKSIPKRVENRRMVCVCNWSIRRTWGGIYLKDLFNYIGLIRDDYAGLFLKQISIGTPEKGKYDSTIRIDDAISRNTMLIYEVDGEPLPLEQGYPLRLIDFGLYGYKGVKGLGELQISTEFELGYWEQCAGYALEGKVKPKKYFIVDLKTHHFIEAAEVVDF</sequence>
<evidence type="ECO:0000259" key="1">
    <source>
        <dbReference type="Pfam" id="PF00174"/>
    </source>
</evidence>
<evidence type="ECO:0000313" key="3">
    <source>
        <dbReference type="Proteomes" id="UP000235015"/>
    </source>
</evidence>
<evidence type="ECO:0000313" key="2">
    <source>
        <dbReference type="EMBL" id="PLX61414.1"/>
    </source>
</evidence>